<accession>A0A7E4V9K7</accession>
<feature type="region of interest" description="Disordered" evidence="11">
    <location>
        <begin position="917"/>
        <end position="959"/>
    </location>
</feature>
<feature type="transmembrane region" description="Helical" evidence="12">
    <location>
        <begin position="679"/>
        <end position="704"/>
    </location>
</feature>
<dbReference type="GO" id="GO:0008528">
    <property type="term" value="F:G protein-coupled peptide receptor activity"/>
    <property type="evidence" value="ECO:0007669"/>
    <property type="project" value="TreeGrafter"/>
</dbReference>
<keyword evidence="14" id="KW-1185">Reference proteome</keyword>
<dbReference type="SUPFAM" id="SSF52058">
    <property type="entry name" value="L domain-like"/>
    <property type="match status" value="1"/>
</dbReference>
<feature type="transmembrane region" description="Helical" evidence="12">
    <location>
        <begin position="12"/>
        <end position="32"/>
    </location>
</feature>
<dbReference type="InterPro" id="IPR000276">
    <property type="entry name" value="GPCR_Rhodpsn"/>
</dbReference>
<feature type="transmembrane region" description="Helical" evidence="12">
    <location>
        <begin position="542"/>
        <end position="567"/>
    </location>
</feature>
<dbReference type="GO" id="GO:0007189">
    <property type="term" value="P:adenylate cyclase-activating G protein-coupled receptor signaling pathway"/>
    <property type="evidence" value="ECO:0007669"/>
    <property type="project" value="TreeGrafter"/>
</dbReference>
<feature type="region of interest" description="Disordered" evidence="11">
    <location>
        <begin position="791"/>
        <end position="883"/>
    </location>
</feature>
<feature type="transmembrane region" description="Helical" evidence="12">
    <location>
        <begin position="588"/>
        <end position="610"/>
    </location>
</feature>
<dbReference type="InterPro" id="IPR026906">
    <property type="entry name" value="LRR_5"/>
</dbReference>
<evidence type="ECO:0000256" key="7">
    <source>
        <dbReference type="ARBA" id="ARBA00023040"/>
    </source>
</evidence>
<keyword evidence="3" id="KW-0433">Leucine-rich repeat</keyword>
<dbReference type="Proteomes" id="UP000492821">
    <property type="component" value="Unassembled WGS sequence"/>
</dbReference>
<evidence type="ECO:0000256" key="4">
    <source>
        <dbReference type="ARBA" id="ARBA00022692"/>
    </source>
</evidence>
<evidence type="ECO:0000256" key="5">
    <source>
        <dbReference type="ARBA" id="ARBA00022737"/>
    </source>
</evidence>
<evidence type="ECO:0000256" key="3">
    <source>
        <dbReference type="ARBA" id="ARBA00022614"/>
    </source>
</evidence>
<feature type="transmembrane region" description="Helical" evidence="12">
    <location>
        <begin position="630"/>
        <end position="652"/>
    </location>
</feature>
<evidence type="ECO:0000256" key="11">
    <source>
        <dbReference type="SAM" id="MobiDB-lite"/>
    </source>
</evidence>
<name>A0A7E4V9K7_PANRE</name>
<feature type="transmembrane region" description="Helical" evidence="12">
    <location>
        <begin position="500"/>
        <end position="522"/>
    </location>
</feature>
<dbReference type="GO" id="GO:0016500">
    <property type="term" value="F:protein-hormone receptor activity"/>
    <property type="evidence" value="ECO:0007669"/>
    <property type="project" value="InterPro"/>
</dbReference>
<evidence type="ECO:0000256" key="2">
    <source>
        <dbReference type="ARBA" id="ARBA00022475"/>
    </source>
</evidence>
<keyword evidence="8 12" id="KW-0472">Membrane</keyword>
<feature type="transmembrane region" description="Helical" evidence="12">
    <location>
        <begin position="465"/>
        <end position="488"/>
    </location>
</feature>
<protein>
    <submittedName>
        <fullName evidence="15">G_PROTEIN_RECEP_F1_2 domain-containing protein</fullName>
    </submittedName>
</protein>
<dbReference type="InterPro" id="IPR002131">
    <property type="entry name" value="Gphrmn_rcpt_fam"/>
</dbReference>
<evidence type="ECO:0000256" key="1">
    <source>
        <dbReference type="ARBA" id="ARBA00004651"/>
    </source>
</evidence>
<keyword evidence="10" id="KW-0807">Transducer</keyword>
<keyword evidence="7" id="KW-0297">G-protein coupled receptor</keyword>
<feature type="compositionally biased region" description="Polar residues" evidence="11">
    <location>
        <begin position="864"/>
        <end position="883"/>
    </location>
</feature>
<keyword evidence="6 12" id="KW-1133">Transmembrane helix</keyword>
<reference evidence="14" key="1">
    <citation type="journal article" date="2013" name="Genetics">
        <title>The draft genome and transcriptome of Panagrellus redivivus are shaped by the harsh demands of a free-living lifestyle.</title>
        <authorList>
            <person name="Srinivasan J."/>
            <person name="Dillman A.R."/>
            <person name="Macchietto M.G."/>
            <person name="Heikkinen L."/>
            <person name="Lakso M."/>
            <person name="Fracchia K.M."/>
            <person name="Antoshechkin I."/>
            <person name="Mortazavi A."/>
            <person name="Wong G."/>
            <person name="Sternberg P.W."/>
        </authorList>
    </citation>
    <scope>NUCLEOTIDE SEQUENCE [LARGE SCALE GENOMIC DNA]</scope>
    <source>
        <strain evidence="14">MT8872</strain>
    </source>
</reference>
<dbReference type="PRINTS" id="PR00373">
    <property type="entry name" value="GLYCHORMONER"/>
</dbReference>
<feature type="compositionally biased region" description="Low complexity" evidence="11">
    <location>
        <begin position="791"/>
        <end position="806"/>
    </location>
</feature>
<dbReference type="PANTHER" id="PTHR24372:SF74">
    <property type="entry name" value="LP13728P"/>
    <property type="match status" value="1"/>
</dbReference>
<dbReference type="Gene3D" id="1.20.1070.10">
    <property type="entry name" value="Rhodopsin 7-helix transmembrane proteins"/>
    <property type="match status" value="1"/>
</dbReference>
<dbReference type="GO" id="GO:0009755">
    <property type="term" value="P:hormone-mediated signaling pathway"/>
    <property type="evidence" value="ECO:0007669"/>
    <property type="project" value="TreeGrafter"/>
</dbReference>
<feature type="domain" description="G-protein coupled receptors family 1 profile" evidence="13">
    <location>
        <begin position="480"/>
        <end position="731"/>
    </location>
</feature>
<keyword evidence="4 12" id="KW-0812">Transmembrane</keyword>
<keyword evidence="2" id="KW-1003">Cell membrane</keyword>
<sequence>MTIMSRKKPPPGISIWLIQLTIILITLISIFITPADALTSQPAKIAFEKSCRGLVKGCGCIYRIRETRCCCFGDLDDSVSNMTTALHLFNSSLKNIQKSTLRNFTRLQELVIDTAYDLAFIDARTFDYMPKLRKISIENAPNLETVNGTLIYSNHKLQTLSITHTGLTRIPDLKMSSNHALTMEIIDFSHNRITFVDTRRFDTIFARTLRLSGNEISYVDDKAFANSKFINLHLNDNHELTQLSKLAFADISEVHKLDLSGTSIRELPVVDLKDVEHLVLKNVPYLKKLPPVLAFNNLNKAEFTYPYHCCFFKYATKEYTRGAGAQYSSHYREIQQRSCAKATRRKRSAVSRELRRSSGSESLKMDTSVVDPLEAFFKLIEFSAGNLQKNDTDYVNDAEGEYEFDDDDFFDGIHAFSQSEVGESKILVSRDDCEATAVELFYLNISCAPLPDALNPCEDIVGYRWLRYTIWIIAIIAVAGNVLVWVVIATSRTKHSRIHYFFMLNLSIADFLTGLYLMILAIQDYRTADAYYNYAVEWQTGWICSFAGFLSVFASELSISSMLMIAFEIYYNAKFAIYGKRITPRAAAWLMGIGYSYAIIMAVLPWFGVSSYQRSSICLPLSVTNEVDKIYLLFGLSVSALCFFGMVANYILINRMVRYSSEDKDVPPRPEDKQIFRRSLVLIGTNMICWVPVLFFGITATLGLPLITLTNAKICLILFYPINSCANPCLYVFLTRVGREAKNRAILNLKRQSGDKSFKSISRFYYSQAPHERSSLRGAEDNQNASFLQVTQTTSLSSTPRSSSASDGVHRGSTESDNSGKSPNSIDTPLLHGANGCKRKSLTGVLSGTQRPRVSAAPEMSVISEHSSNSADHESSTATNATANSQSLTRTLFGQLKAVFTGSHKSLNDPEAILKRAATQPNIEESPTPTPTERRKSPPPSLRIREERNSDTSLGVDSGIWVGTPAPSLEGSNSQPRFSIHSTVLQPGGGHRSIFRRGSELPSTPTLVLSEYVEENENNNL</sequence>
<dbReference type="WBParaSite" id="Pan_g18268.t1">
    <property type="protein sequence ID" value="Pan_g18268.t1"/>
    <property type="gene ID" value="Pan_g18268"/>
</dbReference>
<evidence type="ECO:0000313" key="15">
    <source>
        <dbReference type="WBParaSite" id="Pan_g18268.t1"/>
    </source>
</evidence>
<evidence type="ECO:0000256" key="8">
    <source>
        <dbReference type="ARBA" id="ARBA00023136"/>
    </source>
</evidence>
<evidence type="ECO:0000256" key="9">
    <source>
        <dbReference type="ARBA" id="ARBA00023170"/>
    </source>
</evidence>
<evidence type="ECO:0000256" key="10">
    <source>
        <dbReference type="ARBA" id="ARBA00023224"/>
    </source>
</evidence>
<dbReference type="GO" id="GO:0005886">
    <property type="term" value="C:plasma membrane"/>
    <property type="evidence" value="ECO:0007669"/>
    <property type="project" value="UniProtKB-SubCell"/>
</dbReference>
<dbReference type="PANTHER" id="PTHR24372">
    <property type="entry name" value="GLYCOPROTEIN HORMONE RECEPTOR"/>
    <property type="match status" value="1"/>
</dbReference>
<dbReference type="Pfam" id="PF00001">
    <property type="entry name" value="7tm_1"/>
    <property type="match status" value="1"/>
</dbReference>
<reference evidence="15" key="2">
    <citation type="submission" date="2020-10" db="UniProtKB">
        <authorList>
            <consortium name="WormBaseParasite"/>
        </authorList>
    </citation>
    <scope>IDENTIFICATION</scope>
</reference>
<comment type="subcellular location">
    <subcellularLocation>
        <location evidence="1">Cell membrane</location>
        <topology evidence="1">Multi-pass membrane protein</topology>
    </subcellularLocation>
</comment>
<evidence type="ECO:0000256" key="12">
    <source>
        <dbReference type="SAM" id="Phobius"/>
    </source>
</evidence>
<keyword evidence="9" id="KW-0675">Receptor</keyword>
<proteinExistence type="predicted"/>
<dbReference type="Pfam" id="PF13306">
    <property type="entry name" value="LRR_5"/>
    <property type="match status" value="2"/>
</dbReference>
<dbReference type="PRINTS" id="PR00237">
    <property type="entry name" value="GPCRRHODOPSN"/>
</dbReference>
<dbReference type="InterPro" id="IPR032675">
    <property type="entry name" value="LRR_dom_sf"/>
</dbReference>
<dbReference type="PROSITE" id="PS50262">
    <property type="entry name" value="G_PROTEIN_RECEP_F1_2"/>
    <property type="match status" value="1"/>
</dbReference>
<dbReference type="SUPFAM" id="SSF81321">
    <property type="entry name" value="Family A G protein-coupled receptor-like"/>
    <property type="match status" value="1"/>
</dbReference>
<dbReference type="Gene3D" id="3.80.10.10">
    <property type="entry name" value="Ribonuclease Inhibitor"/>
    <property type="match status" value="1"/>
</dbReference>
<organism evidence="14 15">
    <name type="scientific">Panagrellus redivivus</name>
    <name type="common">Microworm</name>
    <dbReference type="NCBI Taxonomy" id="6233"/>
    <lineage>
        <taxon>Eukaryota</taxon>
        <taxon>Metazoa</taxon>
        <taxon>Ecdysozoa</taxon>
        <taxon>Nematoda</taxon>
        <taxon>Chromadorea</taxon>
        <taxon>Rhabditida</taxon>
        <taxon>Tylenchina</taxon>
        <taxon>Panagrolaimomorpha</taxon>
        <taxon>Panagrolaimoidea</taxon>
        <taxon>Panagrolaimidae</taxon>
        <taxon>Panagrellus</taxon>
    </lineage>
</organism>
<dbReference type="InterPro" id="IPR017452">
    <property type="entry name" value="GPCR_Rhodpsn_7TM"/>
</dbReference>
<dbReference type="AlphaFoldDB" id="A0A7E4V9K7"/>
<evidence type="ECO:0000256" key="6">
    <source>
        <dbReference type="ARBA" id="ARBA00022989"/>
    </source>
</evidence>
<keyword evidence="5" id="KW-0677">Repeat</keyword>
<feature type="compositionally biased region" description="Polar residues" evidence="11">
    <location>
        <begin position="815"/>
        <end position="827"/>
    </location>
</feature>
<evidence type="ECO:0000259" key="13">
    <source>
        <dbReference type="PROSITE" id="PS50262"/>
    </source>
</evidence>
<evidence type="ECO:0000313" key="14">
    <source>
        <dbReference type="Proteomes" id="UP000492821"/>
    </source>
</evidence>